<dbReference type="Proteomes" id="UP000010556">
    <property type="component" value="Unassembled WGS sequence"/>
</dbReference>
<keyword evidence="4" id="KW-0472">Membrane</keyword>
<keyword evidence="7" id="KW-1185">Reference proteome</keyword>
<dbReference type="InterPro" id="IPR012919">
    <property type="entry name" value="SUN_dom"/>
</dbReference>
<keyword evidence="2" id="KW-0812">Transmembrane</keyword>
<evidence type="ECO:0000256" key="1">
    <source>
        <dbReference type="ARBA" id="ARBA00004540"/>
    </source>
</evidence>
<comment type="subcellular location">
    <subcellularLocation>
        <location evidence="1">Nucleus inner membrane</location>
    </subcellularLocation>
</comment>
<name>L5MGU0_MYODS</name>
<sequence>MKPLPEAPMKLTQSWKVVLSVVLALTLLLVGFRSHVWPGGRSAQKPRRLYTVIAEYGSRLSNYQVMLARSWESLTEAGLLQGGCRAQHPLEAGLSLFSHGGGGVSIHRKESQTLESNLREILLLMEQIDVLKALLRDTRAGLHNYSWSPEGDPMEAQGQAEVMDKEMSNLVNYVLKKLREDQVQMADYALKSAGASIIDTGTSESYKSDKAKLYWHGIGFLNHEMPPESILQPDVHPGRCWAFPGSQGHALIKLAGKIIPTSVTMEHISEKVSPSGSISSAPKEFSVHHEVSEPLLCVKLRILSNWGHPKYTCLYRFRVHGRPGGHS</sequence>
<evidence type="ECO:0000313" key="7">
    <source>
        <dbReference type="Proteomes" id="UP000010556"/>
    </source>
</evidence>
<proteinExistence type="predicted"/>
<evidence type="ECO:0000259" key="5">
    <source>
        <dbReference type="PROSITE" id="PS51469"/>
    </source>
</evidence>
<evidence type="ECO:0000256" key="3">
    <source>
        <dbReference type="ARBA" id="ARBA00022989"/>
    </source>
</evidence>
<dbReference type="Gene3D" id="2.60.120.260">
    <property type="entry name" value="Galactose-binding domain-like"/>
    <property type="match status" value="1"/>
</dbReference>
<dbReference type="AlphaFoldDB" id="L5MGU0"/>
<dbReference type="PANTHER" id="PTHR12911">
    <property type="entry name" value="SAD1/UNC-84-LIKE PROTEIN-RELATED"/>
    <property type="match status" value="1"/>
</dbReference>
<organism evidence="6 7">
    <name type="scientific">Myotis davidii</name>
    <name type="common">David's myotis</name>
    <dbReference type="NCBI Taxonomy" id="225400"/>
    <lineage>
        <taxon>Eukaryota</taxon>
        <taxon>Metazoa</taxon>
        <taxon>Chordata</taxon>
        <taxon>Craniata</taxon>
        <taxon>Vertebrata</taxon>
        <taxon>Euteleostomi</taxon>
        <taxon>Mammalia</taxon>
        <taxon>Eutheria</taxon>
        <taxon>Laurasiatheria</taxon>
        <taxon>Chiroptera</taxon>
        <taxon>Yangochiroptera</taxon>
        <taxon>Vespertilionidae</taxon>
        <taxon>Myotis</taxon>
    </lineage>
</organism>
<evidence type="ECO:0000256" key="4">
    <source>
        <dbReference type="ARBA" id="ARBA00023136"/>
    </source>
</evidence>
<dbReference type="GO" id="GO:0005637">
    <property type="term" value="C:nuclear inner membrane"/>
    <property type="evidence" value="ECO:0007669"/>
    <property type="project" value="UniProtKB-SubCell"/>
</dbReference>
<feature type="domain" description="SUN" evidence="5">
    <location>
        <begin position="194"/>
        <end position="327"/>
    </location>
</feature>
<dbReference type="GO" id="GO:0043495">
    <property type="term" value="F:protein-membrane adaptor activity"/>
    <property type="evidence" value="ECO:0007669"/>
    <property type="project" value="TreeGrafter"/>
</dbReference>
<evidence type="ECO:0000313" key="6">
    <source>
        <dbReference type="EMBL" id="ELK37522.1"/>
    </source>
</evidence>
<protein>
    <submittedName>
        <fullName evidence="6">SUN domain-containing protein 3</fullName>
    </submittedName>
</protein>
<dbReference type="GO" id="GO:0034993">
    <property type="term" value="C:meiotic nuclear membrane microtubule tethering complex"/>
    <property type="evidence" value="ECO:0007669"/>
    <property type="project" value="TreeGrafter"/>
</dbReference>
<dbReference type="PROSITE" id="PS51469">
    <property type="entry name" value="SUN"/>
    <property type="match status" value="1"/>
</dbReference>
<reference evidence="7" key="1">
    <citation type="journal article" date="2013" name="Science">
        <title>Comparative analysis of bat genomes provides insight into the evolution of flight and immunity.</title>
        <authorList>
            <person name="Zhang G."/>
            <person name="Cowled C."/>
            <person name="Shi Z."/>
            <person name="Huang Z."/>
            <person name="Bishop-Lilly K.A."/>
            <person name="Fang X."/>
            <person name="Wynne J.W."/>
            <person name="Xiong Z."/>
            <person name="Baker M.L."/>
            <person name="Zhao W."/>
            <person name="Tachedjian M."/>
            <person name="Zhu Y."/>
            <person name="Zhou P."/>
            <person name="Jiang X."/>
            <person name="Ng J."/>
            <person name="Yang L."/>
            <person name="Wu L."/>
            <person name="Xiao J."/>
            <person name="Feng Y."/>
            <person name="Chen Y."/>
            <person name="Sun X."/>
            <person name="Zhang Y."/>
            <person name="Marsh G.A."/>
            <person name="Crameri G."/>
            <person name="Broder C.C."/>
            <person name="Frey K.G."/>
            <person name="Wang L.F."/>
            <person name="Wang J."/>
        </authorList>
    </citation>
    <scope>NUCLEOTIDE SEQUENCE [LARGE SCALE GENOMIC DNA]</scope>
</reference>
<dbReference type="Pfam" id="PF07738">
    <property type="entry name" value="Sad1_UNC"/>
    <property type="match status" value="1"/>
</dbReference>
<dbReference type="InterPro" id="IPR045119">
    <property type="entry name" value="SUN1-5"/>
</dbReference>
<keyword evidence="3" id="KW-1133">Transmembrane helix</keyword>
<dbReference type="PANTHER" id="PTHR12911:SF24">
    <property type="entry name" value="SUN DOMAIN-CONTAINING PROTEIN 3"/>
    <property type="match status" value="1"/>
</dbReference>
<gene>
    <name evidence="6" type="ORF">MDA_GLEAN10010397</name>
</gene>
<evidence type="ECO:0000256" key="2">
    <source>
        <dbReference type="ARBA" id="ARBA00022692"/>
    </source>
</evidence>
<dbReference type="EMBL" id="KB100325">
    <property type="protein sequence ID" value="ELK37522.1"/>
    <property type="molecule type" value="Genomic_DNA"/>
</dbReference>
<accession>L5MGU0</accession>